<accession>A0A834L418</accession>
<dbReference type="SUPFAM" id="SSF54495">
    <property type="entry name" value="UBC-like"/>
    <property type="match status" value="1"/>
</dbReference>
<dbReference type="InterPro" id="IPR002052">
    <property type="entry name" value="DNA_methylase_N6_adenine_CS"/>
</dbReference>
<evidence type="ECO:0000313" key="4">
    <source>
        <dbReference type="EMBL" id="KAF7120128.1"/>
    </source>
</evidence>
<name>A0A834L418_RHOSS</name>
<keyword evidence="2" id="KW-0833">Ubl conjugation pathway</keyword>
<dbReference type="OrthoDB" id="47801at2759"/>
<dbReference type="GO" id="GO:0003676">
    <property type="term" value="F:nucleic acid binding"/>
    <property type="evidence" value="ECO:0007669"/>
    <property type="project" value="InterPro"/>
</dbReference>
<feature type="domain" description="UBC core" evidence="3">
    <location>
        <begin position="61"/>
        <end position="218"/>
    </location>
</feature>
<dbReference type="GO" id="GO:0032259">
    <property type="term" value="P:methylation"/>
    <property type="evidence" value="ECO:0007669"/>
    <property type="project" value="InterPro"/>
</dbReference>
<evidence type="ECO:0000256" key="2">
    <source>
        <dbReference type="ARBA" id="ARBA00022786"/>
    </source>
</evidence>
<dbReference type="PROSITE" id="PS50127">
    <property type="entry name" value="UBC_2"/>
    <property type="match status" value="1"/>
</dbReference>
<dbReference type="EMBL" id="WJXA01000013">
    <property type="protein sequence ID" value="KAF7120128.1"/>
    <property type="molecule type" value="Genomic_DNA"/>
</dbReference>
<evidence type="ECO:0000313" key="5">
    <source>
        <dbReference type="Proteomes" id="UP000626092"/>
    </source>
</evidence>
<protein>
    <recommendedName>
        <fullName evidence="3">UBC core domain-containing protein</fullName>
    </recommendedName>
</protein>
<dbReference type="GO" id="GO:0061631">
    <property type="term" value="F:ubiquitin conjugating enzyme activity"/>
    <property type="evidence" value="ECO:0007669"/>
    <property type="project" value="TreeGrafter"/>
</dbReference>
<proteinExistence type="predicted"/>
<gene>
    <name evidence="4" type="ORF">RHSIM_Rhsim13G0003600</name>
</gene>
<dbReference type="PROSITE" id="PS00092">
    <property type="entry name" value="N6_MTASE"/>
    <property type="match status" value="1"/>
</dbReference>
<evidence type="ECO:0000256" key="1">
    <source>
        <dbReference type="ARBA" id="ARBA00022679"/>
    </source>
</evidence>
<dbReference type="Pfam" id="PF00179">
    <property type="entry name" value="UQ_con"/>
    <property type="match status" value="1"/>
</dbReference>
<dbReference type="PANTHER" id="PTHR46116">
    <property type="entry name" value="(E3-INDEPENDENT) E2 UBIQUITIN-CONJUGATING ENZYME"/>
    <property type="match status" value="1"/>
</dbReference>
<reference evidence="4" key="1">
    <citation type="submission" date="2019-11" db="EMBL/GenBank/DDBJ databases">
        <authorList>
            <person name="Liu Y."/>
            <person name="Hou J."/>
            <person name="Li T.-Q."/>
            <person name="Guan C.-H."/>
            <person name="Wu X."/>
            <person name="Wu H.-Z."/>
            <person name="Ling F."/>
            <person name="Zhang R."/>
            <person name="Shi X.-G."/>
            <person name="Ren J.-P."/>
            <person name="Chen E.-F."/>
            <person name="Sun J.-M."/>
        </authorList>
    </citation>
    <scope>NUCLEOTIDE SEQUENCE</scope>
    <source>
        <strain evidence="4">Adult_tree_wgs_1</strain>
        <tissue evidence="4">Leaves</tissue>
    </source>
</reference>
<organism evidence="4 5">
    <name type="scientific">Rhododendron simsii</name>
    <name type="common">Sims's rhododendron</name>
    <dbReference type="NCBI Taxonomy" id="118357"/>
    <lineage>
        <taxon>Eukaryota</taxon>
        <taxon>Viridiplantae</taxon>
        <taxon>Streptophyta</taxon>
        <taxon>Embryophyta</taxon>
        <taxon>Tracheophyta</taxon>
        <taxon>Spermatophyta</taxon>
        <taxon>Magnoliopsida</taxon>
        <taxon>eudicotyledons</taxon>
        <taxon>Gunneridae</taxon>
        <taxon>Pentapetalae</taxon>
        <taxon>asterids</taxon>
        <taxon>Ericales</taxon>
        <taxon>Ericaceae</taxon>
        <taxon>Ericoideae</taxon>
        <taxon>Rhodoreae</taxon>
        <taxon>Rhododendron</taxon>
    </lineage>
</organism>
<dbReference type="InterPro" id="IPR000608">
    <property type="entry name" value="UBC"/>
</dbReference>
<sequence>MDVNVLEANPSYREIEEIQDEIKKQFKNFKKFDIISDPPFNHQLDKKKPINKHSPLGISSLPTEKLQEECVILEANLPNLILVRAYENRTDLMRAVIIGPPKTPYYHALFFFDILFPSNYPTCPPKLFCQSQGLDLNHPSLQPDGKLFLSLLETGECWDPNQSTFSKDAIIFTSEAIVRTLERPPRDFADFVAGHFRQRAHAILMNYKEHMDESKGMMQLLSRVLEAAGAYCKHHLSQAILEKVSMEERSTNYGIFSRFLLKRRTWQIR</sequence>
<keyword evidence="1" id="KW-0808">Transferase</keyword>
<keyword evidence="5" id="KW-1185">Reference proteome</keyword>
<dbReference type="Gene3D" id="3.10.110.10">
    <property type="entry name" value="Ubiquitin Conjugating Enzyme"/>
    <property type="match status" value="1"/>
</dbReference>
<evidence type="ECO:0000259" key="3">
    <source>
        <dbReference type="PROSITE" id="PS50127"/>
    </source>
</evidence>
<dbReference type="InterPro" id="IPR016135">
    <property type="entry name" value="UBQ-conjugating_enzyme/RWD"/>
</dbReference>
<dbReference type="Proteomes" id="UP000626092">
    <property type="component" value="Unassembled WGS sequence"/>
</dbReference>
<dbReference type="AlphaFoldDB" id="A0A834L418"/>
<dbReference type="PANTHER" id="PTHR46116:SF13">
    <property type="entry name" value="UBIQUITIN-CONJUGATING ENZYME E2 24-RELATED"/>
    <property type="match status" value="1"/>
</dbReference>
<dbReference type="SMART" id="SM00212">
    <property type="entry name" value="UBCc"/>
    <property type="match status" value="1"/>
</dbReference>
<comment type="caution">
    <text evidence="4">The sequence shown here is derived from an EMBL/GenBank/DDBJ whole genome shotgun (WGS) entry which is preliminary data.</text>
</comment>
<dbReference type="GO" id="GO:0008168">
    <property type="term" value="F:methyltransferase activity"/>
    <property type="evidence" value="ECO:0007669"/>
    <property type="project" value="InterPro"/>
</dbReference>